<reference evidence="4" key="1">
    <citation type="submission" date="2021-10" db="EMBL/GenBank/DDBJ databases">
        <authorList>
            <person name="Piombo E."/>
        </authorList>
    </citation>
    <scope>NUCLEOTIDE SEQUENCE</scope>
</reference>
<feature type="active site" evidence="1">
    <location>
        <position position="431"/>
    </location>
</feature>
<dbReference type="EMBL" id="CABFNQ020000750">
    <property type="protein sequence ID" value="CAH0034730.1"/>
    <property type="molecule type" value="Genomic_DNA"/>
</dbReference>
<evidence type="ECO:0000256" key="1">
    <source>
        <dbReference type="PIRSR" id="PIRSR622684-1"/>
    </source>
</evidence>
<dbReference type="SUPFAM" id="SSF54001">
    <property type="entry name" value="Cysteine proteinases"/>
    <property type="match status" value="1"/>
</dbReference>
<dbReference type="InterPro" id="IPR001300">
    <property type="entry name" value="Peptidase_C2_calpain_cat"/>
</dbReference>
<dbReference type="Pfam" id="PF00648">
    <property type="entry name" value="Peptidase_C2"/>
    <property type="match status" value="1"/>
</dbReference>
<feature type="domain" description="Calpain catalytic" evidence="3">
    <location>
        <begin position="238"/>
        <end position="507"/>
    </location>
</feature>
<dbReference type="PANTHER" id="PTHR10183:SF423">
    <property type="entry name" value="LEUCINE-RICH REPEAT PROTEIN (LRRP)"/>
    <property type="match status" value="1"/>
</dbReference>
<evidence type="ECO:0000313" key="4">
    <source>
        <dbReference type="EMBL" id="CAH0034730.1"/>
    </source>
</evidence>
<keyword evidence="5" id="KW-1185">Reference proteome</keyword>
<comment type="caution">
    <text evidence="2">Lacks conserved residue(s) required for the propagation of feature annotation.</text>
</comment>
<dbReference type="AlphaFoldDB" id="A0A9N9VWE7"/>
<sequence length="507" mass="56348">MMQFLGSSDQTKPDSPPKVINIGAVNPYALTEVILGRPIDKTSPVVANIISEVLQTQYSQLFDMKHDSVLYPGLKLNSKGKEAERIRSDDMKVLNEDDFITPDLSRINKLSDLEHVGLKNPLDLKVEKAFLQGGQLNLVLHQKTLGKTLSNHALTNSLMETITPYRKHRGQWTAPNCVWGTTNELSLRIQRKRLENLAINLGMGMGMMNRASTVGPLGSTQMAQQEMDQEMVQMAQFNDPVQGAIANSWLIAAIHAVAWSDPYRICRDESFVLDSTHREKEKEKKRGLRIKLYSKGGENDAHTAEIDVDYDIPVNNVTNWPVYCRSSNSLGAVWPAMYEKAFAKWLTKGTGEHPDITQTFAAAAGGDPIKAMAQINDRTPHYFFTSSRSGQDLVGLVRANSVSFKTIHPMCAYTHASGDGLYRGSNLVANHAYSVLGWISSPGTQQYIVLRNPWGVTEPVGMTSYSGMLDLVDRKIWPPADMLDRQGVFALEADSFKHYFACLGIAK</sequence>
<dbReference type="Gene3D" id="3.90.70.10">
    <property type="entry name" value="Cysteine proteinases"/>
    <property type="match status" value="1"/>
</dbReference>
<name>A0A9N9VWE7_9HYPO</name>
<dbReference type="PANTHER" id="PTHR10183">
    <property type="entry name" value="CALPAIN"/>
    <property type="match status" value="1"/>
</dbReference>
<evidence type="ECO:0000259" key="3">
    <source>
        <dbReference type="PROSITE" id="PS50203"/>
    </source>
</evidence>
<accession>A0A9N9VWE7</accession>
<protein>
    <recommendedName>
        <fullName evidence="3">Calpain catalytic domain-containing protein</fullName>
    </recommendedName>
</protein>
<dbReference type="PROSITE" id="PS50203">
    <property type="entry name" value="CALPAIN_CAT"/>
    <property type="match status" value="1"/>
</dbReference>
<evidence type="ECO:0000313" key="5">
    <source>
        <dbReference type="Proteomes" id="UP000696573"/>
    </source>
</evidence>
<gene>
    <name evidence="4" type="ORF">CRHIZ90672A_00009407</name>
</gene>
<feature type="active site" evidence="1">
    <location>
        <position position="452"/>
    </location>
</feature>
<dbReference type="InterPro" id="IPR022684">
    <property type="entry name" value="Calpain_cysteine_protease"/>
</dbReference>
<dbReference type="OrthoDB" id="424753at2759"/>
<dbReference type="GO" id="GO:0006508">
    <property type="term" value="P:proteolysis"/>
    <property type="evidence" value="ECO:0007669"/>
    <property type="project" value="InterPro"/>
</dbReference>
<proteinExistence type="predicted"/>
<evidence type="ECO:0000256" key="2">
    <source>
        <dbReference type="PROSITE-ProRule" id="PRU00239"/>
    </source>
</evidence>
<dbReference type="GO" id="GO:0004198">
    <property type="term" value="F:calcium-dependent cysteine-type endopeptidase activity"/>
    <property type="evidence" value="ECO:0007669"/>
    <property type="project" value="InterPro"/>
</dbReference>
<dbReference type="InterPro" id="IPR038765">
    <property type="entry name" value="Papain-like_cys_pep_sf"/>
</dbReference>
<comment type="caution">
    <text evidence="4">The sequence shown here is derived from an EMBL/GenBank/DDBJ whole genome shotgun (WGS) entry which is preliminary data.</text>
</comment>
<dbReference type="Proteomes" id="UP000696573">
    <property type="component" value="Unassembled WGS sequence"/>
</dbReference>
<organism evidence="4 5">
    <name type="scientific">Clonostachys rhizophaga</name>
    <dbReference type="NCBI Taxonomy" id="160324"/>
    <lineage>
        <taxon>Eukaryota</taxon>
        <taxon>Fungi</taxon>
        <taxon>Dikarya</taxon>
        <taxon>Ascomycota</taxon>
        <taxon>Pezizomycotina</taxon>
        <taxon>Sordariomycetes</taxon>
        <taxon>Hypocreomycetidae</taxon>
        <taxon>Hypocreales</taxon>
        <taxon>Bionectriaceae</taxon>
        <taxon>Clonostachys</taxon>
    </lineage>
</organism>